<dbReference type="PANTHER" id="PTHR24117">
    <property type="entry name" value="AGAP007537-PB"/>
    <property type="match status" value="1"/>
</dbReference>
<feature type="compositionally biased region" description="Pro residues" evidence="9">
    <location>
        <begin position="1966"/>
        <end position="1976"/>
    </location>
</feature>
<comment type="subcellular location">
    <subcellularLocation>
        <location evidence="1">Nucleus</location>
    </subcellularLocation>
</comment>
<dbReference type="GO" id="GO:0005634">
    <property type="term" value="C:nucleus"/>
    <property type="evidence" value="ECO:0007669"/>
    <property type="project" value="UniProtKB-SubCell"/>
</dbReference>
<dbReference type="GO" id="GO:0000122">
    <property type="term" value="P:negative regulation of transcription by RNA polymerase II"/>
    <property type="evidence" value="ECO:0007669"/>
    <property type="project" value="TreeGrafter"/>
</dbReference>
<feature type="region of interest" description="Disordered" evidence="9">
    <location>
        <begin position="347"/>
        <end position="369"/>
    </location>
</feature>
<feature type="compositionally biased region" description="Acidic residues" evidence="9">
    <location>
        <begin position="1583"/>
        <end position="1596"/>
    </location>
</feature>
<feature type="repeat" description="ANK" evidence="8">
    <location>
        <begin position="1690"/>
        <end position="1722"/>
    </location>
</feature>
<dbReference type="InterPro" id="IPR031628">
    <property type="entry name" value="BCOR"/>
</dbReference>
<feature type="compositionally biased region" description="Polar residues" evidence="9">
    <location>
        <begin position="276"/>
        <end position="288"/>
    </location>
</feature>
<keyword evidence="2" id="KW-1017">Isopeptide bond</keyword>
<evidence type="ECO:0000313" key="12">
    <source>
        <dbReference type="EMBL" id="TNM94061.1"/>
    </source>
</evidence>
<dbReference type="EMBL" id="SWLE01000012">
    <property type="protein sequence ID" value="TNM94061.1"/>
    <property type="molecule type" value="Genomic_DNA"/>
</dbReference>
<feature type="region of interest" description="Disordered" evidence="9">
    <location>
        <begin position="1301"/>
        <end position="1328"/>
    </location>
</feature>
<feature type="compositionally biased region" description="Polar residues" evidence="9">
    <location>
        <begin position="2112"/>
        <end position="2130"/>
    </location>
</feature>
<reference evidence="12 13" key="1">
    <citation type="submission" date="2019-04" db="EMBL/GenBank/DDBJ databases">
        <title>The sequence and de novo assembly of Takifugu bimaculatus genome using PacBio and Hi-C technologies.</title>
        <authorList>
            <person name="Xu P."/>
            <person name="Liu B."/>
            <person name="Zhou Z."/>
        </authorList>
    </citation>
    <scope>NUCLEOTIDE SEQUENCE [LARGE SCALE GENOMIC DNA]</scope>
    <source>
        <strain evidence="12">TB-2018</strain>
        <tissue evidence="12">Muscle</tissue>
    </source>
</reference>
<evidence type="ECO:0000259" key="10">
    <source>
        <dbReference type="Pfam" id="PF15808"/>
    </source>
</evidence>
<feature type="region of interest" description="Disordered" evidence="9">
    <location>
        <begin position="1022"/>
        <end position="1059"/>
    </location>
</feature>
<feature type="compositionally biased region" description="Basic and acidic residues" evidence="9">
    <location>
        <begin position="1381"/>
        <end position="1392"/>
    </location>
</feature>
<evidence type="ECO:0000256" key="4">
    <source>
        <dbReference type="ARBA" id="ARBA00022737"/>
    </source>
</evidence>
<feature type="region of interest" description="Disordered" evidence="9">
    <location>
        <begin position="235"/>
        <end position="329"/>
    </location>
</feature>
<dbReference type="Gene3D" id="1.25.40.20">
    <property type="entry name" value="Ankyrin repeat-containing domain"/>
    <property type="match status" value="1"/>
</dbReference>
<feature type="compositionally biased region" description="Polar residues" evidence="9">
    <location>
        <begin position="741"/>
        <end position="767"/>
    </location>
</feature>
<dbReference type="Pfam" id="PF12796">
    <property type="entry name" value="Ank_2"/>
    <property type="match status" value="1"/>
</dbReference>
<feature type="compositionally biased region" description="Basic and acidic residues" evidence="9">
    <location>
        <begin position="699"/>
        <end position="716"/>
    </location>
</feature>
<evidence type="ECO:0000259" key="11">
    <source>
        <dbReference type="Pfam" id="PF16553"/>
    </source>
</evidence>
<dbReference type="InterPro" id="IPR036770">
    <property type="entry name" value="Ankyrin_rpt-contain_sf"/>
</dbReference>
<feature type="region of interest" description="Disordered" evidence="9">
    <location>
        <begin position="699"/>
        <end position="723"/>
    </location>
</feature>
<feature type="region of interest" description="Disordered" evidence="9">
    <location>
        <begin position="1813"/>
        <end position="1840"/>
    </location>
</feature>
<evidence type="ECO:0000256" key="8">
    <source>
        <dbReference type="PROSITE-ProRule" id="PRU00023"/>
    </source>
</evidence>
<feature type="compositionally biased region" description="Polar residues" evidence="9">
    <location>
        <begin position="359"/>
        <end position="369"/>
    </location>
</feature>
<dbReference type="SMART" id="SM00248">
    <property type="entry name" value="ANK"/>
    <property type="match status" value="3"/>
</dbReference>
<dbReference type="SUPFAM" id="SSF48403">
    <property type="entry name" value="Ankyrin repeat"/>
    <property type="match status" value="1"/>
</dbReference>
<dbReference type="InterPro" id="IPR047144">
    <property type="entry name" value="BCOR-like"/>
</dbReference>
<keyword evidence="5" id="KW-0832">Ubl conjugation</keyword>
<feature type="compositionally biased region" description="Basic and acidic residues" evidence="9">
    <location>
        <begin position="1556"/>
        <end position="1567"/>
    </location>
</feature>
<dbReference type="FunFam" id="1.25.40.20:FF:000032">
    <property type="entry name" value="BCL-6 corepressor isoform X1"/>
    <property type="match status" value="1"/>
</dbReference>
<dbReference type="PROSITE" id="PS50297">
    <property type="entry name" value="ANK_REP_REGION"/>
    <property type="match status" value="2"/>
</dbReference>
<feature type="region of interest" description="Disordered" evidence="9">
    <location>
        <begin position="479"/>
        <end position="534"/>
    </location>
</feature>
<dbReference type="PANTHER" id="PTHR24117:SF9">
    <property type="entry name" value="BCL-6 COREPRESSOR PCGF1 BINDING DOMAIN-CONTAINING PROTEIN"/>
    <property type="match status" value="1"/>
</dbReference>
<feature type="compositionally biased region" description="Polar residues" evidence="9">
    <location>
        <begin position="1980"/>
        <end position="1989"/>
    </location>
</feature>
<feature type="compositionally biased region" description="Polar residues" evidence="9">
    <location>
        <begin position="1997"/>
        <end position="2008"/>
    </location>
</feature>
<organism evidence="12 13">
    <name type="scientific">Takifugu bimaculatus</name>
    <dbReference type="NCBI Taxonomy" id="433685"/>
    <lineage>
        <taxon>Eukaryota</taxon>
        <taxon>Metazoa</taxon>
        <taxon>Chordata</taxon>
        <taxon>Craniata</taxon>
        <taxon>Vertebrata</taxon>
        <taxon>Euteleostomi</taxon>
        <taxon>Actinopterygii</taxon>
        <taxon>Neopterygii</taxon>
        <taxon>Teleostei</taxon>
        <taxon>Neoteleostei</taxon>
        <taxon>Acanthomorphata</taxon>
        <taxon>Eupercaria</taxon>
        <taxon>Tetraodontiformes</taxon>
        <taxon>Tetradontoidea</taxon>
        <taxon>Tetraodontidae</taxon>
        <taxon>Takifugu</taxon>
    </lineage>
</organism>
<evidence type="ECO:0000256" key="3">
    <source>
        <dbReference type="ARBA" id="ARBA00022553"/>
    </source>
</evidence>
<feature type="compositionally biased region" description="Basic and acidic residues" evidence="9">
    <location>
        <begin position="1222"/>
        <end position="1235"/>
    </location>
</feature>
<feature type="region of interest" description="Disordered" evidence="9">
    <location>
        <begin position="2101"/>
        <end position="2130"/>
    </location>
</feature>
<dbReference type="Proteomes" id="UP000516260">
    <property type="component" value="Chromosome 2"/>
</dbReference>
<keyword evidence="3" id="KW-0597">Phosphoprotein</keyword>
<dbReference type="InterPro" id="IPR002110">
    <property type="entry name" value="Ankyrin_rpt"/>
</dbReference>
<sequence length="2278" mass="249926">MVDSSSAYSMNPLAALSVDRTLVGENYRPQGGNFYPSILSGEKPREEGTSVPLRYDLLYKPDFTLLDGQKSANGYVGLYKGSPPGLQKPILVPSAGGDSLGLNQQNLSSVKQSELCLNGAGSFPRLHWISPYTDATMYPFLDMAYKASFLSQPLPFIHQQLAYQSLSCSPSGEERPFYLSHYTPTHISSTLGPPLRIHTATPTPAILSNLPHSQDKILQSLGPQVTREHAAFISSPQIHQDPPPQPVPLTERQHGSSGTISKTPTSTTTTLTSKTAENGITLENSSVGTADLESSSTVHSPCSVSISQPVSKTLNRSTTSSSTSISLSRSSAAGTVNSELCSSKKLENHKNKDIGSGGSNVEKSFSPSGSSLCRDVLPKPARNALENFLDLSSKELEGAQNRIPSKLEALAKLGYLPPLSYGRSGNQDMPIKEGVMATDSISTKKTDHSDKINIVSSPWLISCPSLITTSDNRRSQFLKNRNTDHHPMPQNPHGSTAGMGKDILNYATVGRPSELCPPPKSKPEQQRIPSSELKKVSLNNKGDIYKSPGKHNTTSVKVEVPEIQCHHKQKQSLRLENGTSSSPIYGESYLPPGLSYTSRYIPYSVAENISLQNLATGKVPIYTQLGLLGTSFYPPRMAANHGMPYGIHPNHGEDLIYPNSQSMALSSISSLPCSDPQEFNDETRNSELYKYKGRLETEKFKKSDNEKHSPSNEMKKGSSKSMASAKDDVFIDLVHDETEADSSTSRNLLFSNKNSDFSTKGGSSSNHIQERMTKALDLQATKPKQEQLLGSTQPQLPDQNTSQHQTHCEDISGELEPLSPLLDVPEQETMRCARTSIQFCGRKSRTFISARDLMRRCSNSSIHGVIGMDAKNESKLEITDNKNVIPEQSLPTSDHSLDQCSKKFFENCESNYSNIVCNSDDLVSTRKGLECNDSGSQVLSCISFNPKDPLGAINLRSPLYFNINPKSQEFDNPCGQSFVNTDSVGPCYEHFTPRTPTSETTIYRRQIDENGKPAASDCDSINPRLQHSEKQNTVPPECGNLNRNEKNGSGNVSKDQVSISNHSKADTNCFFPGSNYKGRLNNGDVPASLDGLSSNMMDSKRQETNSDFSSCGEEYKYIQESMDSPEDKVLDCNENQRSIISTLATSSSGDGGDRFKSVTTHGLADSSKLSREQQGLQCTLLSFPELELKEKKEEEQEKGMTAAAAAAAAGETELADSQPQGEGRKDEEGGGEGRKKVGGGGRECCQQSEGRQGGEGTPPEDTAEAPRDFHPTCPHTHVSVTPLRHHADNVYVLHEKIDSTAEEQRNNIEEEGDVPAEKRKDHSFVSQPQQQEIFLSAARSPFQGNTSSLGLAGSNLSVAINRKRIFSLEPFHQSSIVSGRQKREREKEREQEKEEEEENSGTPAKKAMFTNHSTLEDVKKLKVCIELNGLRLNKSHLAGELRQWLPCGPRSAEVDRKLRTDDPAIGGSAEVSGVWRNPTPVKRNDPKVFHMAPPSTPADFQYSSAPLQVSPAPFASLPSNGLQDKHRKSRDHQGACGFLSSVPSLPLTTSLSPDSHPPHCHEDDLTKPKGKRPCKTKHTEGETGQEEAEGGGAQDEETEMTIICKMLVSIQSGQDRRPCNTGNSDSSSCRPPTPLHTHPTRQIPPEARRLIVNKNAGETLLQRAARLGYEDVVLYCLEQQICDVNHRDNAGYCALHEACARGWLGIVRHLVEHGADVNCSAQDGTADRFCSRPLHDAVENDHVEVVRFLLACGADPTLTLYSGRGAINMTHSATMETFLEDYLSDLQGRSEGDQGIFWEFYSSSVFESSKGGEVHNILADPPGPEEEEDDKEDDNNNKEQHARREVFEFELSDRPLLPCYNVQVSLSQGPRNWLLLSDVLGRLRMTSRSFRRLFPQLNVQSIPEDEFYRQASLSQLLTGPDEQDLASFRPDIKDPLELIEATPELAGMLGSSLEFVDTRHLESSPPLTPPPPPSLHLPPEQQQDPTKAISKTDSESQSRTVKSGQRQGLKTGEISAATAKTETKMTSGVCEVQQQACNNDVGATSAKSNVTINVNLWEQSKHTRIANSASKVDSNMWQLQRQNRVTLEEVNSVLLDPRSVTVLEPQRKTHSDSSTLEQSSSNTGIANSANPESKIVARTWQQQQLGNYSARNSQAVPDVKVIPRLRSRTAGNSDNNVPLERQQMLKDCDSANLNGTTGSATLKRQNPPKTLDSTKSLVNGRLWELQRQRNKNTVITDPAKSSATVDVRKWEQQGIKQIGGNSPATKREASFCDLRPRC</sequence>
<gene>
    <name evidence="12" type="ORF">fugu_002237</name>
</gene>
<protein>
    <submittedName>
        <fullName evidence="12">Uncharacterized protein</fullName>
    </submittedName>
</protein>
<feature type="domain" description="BCL-6 corepressor PCGF1 binding" evidence="11">
    <location>
        <begin position="1845"/>
        <end position="1958"/>
    </location>
</feature>
<feature type="repeat" description="ANK" evidence="8">
    <location>
        <begin position="1733"/>
        <end position="1761"/>
    </location>
</feature>
<feature type="region of interest" description="Disordered" evidence="9">
    <location>
        <begin position="667"/>
        <end position="686"/>
    </location>
</feature>
<dbReference type="PROSITE" id="PS50088">
    <property type="entry name" value="ANK_REPEAT"/>
    <property type="match status" value="2"/>
</dbReference>
<evidence type="ECO:0000256" key="9">
    <source>
        <dbReference type="SAM" id="MobiDB-lite"/>
    </source>
</evidence>
<comment type="caution">
    <text evidence="12">The sequence shown here is derived from an EMBL/GenBank/DDBJ whole genome shotgun (WGS) entry which is preliminary data.</text>
</comment>
<feature type="compositionally biased region" description="Polar residues" evidence="9">
    <location>
        <begin position="1047"/>
        <end position="1059"/>
    </location>
</feature>
<dbReference type="Gene3D" id="3.10.260.40">
    <property type="entry name" value="BCL-6 corepressor, PCGF1 binding domain"/>
    <property type="match status" value="1"/>
</dbReference>
<feature type="region of interest" description="Disordered" evidence="9">
    <location>
        <begin position="1376"/>
        <end position="1406"/>
    </location>
</feature>
<feature type="compositionally biased region" description="Acidic residues" evidence="9">
    <location>
        <begin position="1823"/>
        <end position="1833"/>
    </location>
</feature>
<feature type="compositionally biased region" description="Low complexity" evidence="9">
    <location>
        <begin position="294"/>
        <end position="329"/>
    </location>
</feature>
<feature type="compositionally biased region" description="Low complexity" evidence="9">
    <location>
        <begin position="1539"/>
        <end position="1554"/>
    </location>
</feature>
<evidence type="ECO:0000256" key="5">
    <source>
        <dbReference type="ARBA" id="ARBA00022843"/>
    </source>
</evidence>
<keyword evidence="13" id="KW-1185">Reference proteome</keyword>
<feature type="compositionally biased region" description="Low complexity" evidence="9">
    <location>
        <begin position="256"/>
        <end position="275"/>
    </location>
</feature>
<dbReference type="Pfam" id="PF15808">
    <property type="entry name" value="BCOR"/>
    <property type="match status" value="1"/>
</dbReference>
<dbReference type="GO" id="GO:0003714">
    <property type="term" value="F:transcription corepressor activity"/>
    <property type="evidence" value="ECO:0007669"/>
    <property type="project" value="TreeGrafter"/>
</dbReference>
<dbReference type="InterPro" id="IPR032365">
    <property type="entry name" value="PUFD"/>
</dbReference>
<evidence type="ECO:0000313" key="13">
    <source>
        <dbReference type="Proteomes" id="UP000516260"/>
    </source>
</evidence>
<feature type="domain" description="BCL-6 corepressor non-ankyrin-repeat" evidence="10">
    <location>
        <begin position="1485"/>
        <end position="1591"/>
    </location>
</feature>
<evidence type="ECO:0000256" key="6">
    <source>
        <dbReference type="ARBA" id="ARBA00023242"/>
    </source>
</evidence>
<dbReference type="InterPro" id="IPR038227">
    <property type="entry name" value="PUFD_som_sf"/>
</dbReference>
<keyword evidence="4" id="KW-0677">Repeat</keyword>
<keyword evidence="8" id="KW-0040">ANK repeat</keyword>
<evidence type="ECO:0000256" key="2">
    <source>
        <dbReference type="ARBA" id="ARBA00022499"/>
    </source>
</evidence>
<feature type="region of interest" description="Disordered" evidence="9">
    <location>
        <begin position="1614"/>
        <end position="1641"/>
    </location>
</feature>
<feature type="region of interest" description="Disordered" evidence="9">
    <location>
        <begin position="1190"/>
        <end position="1281"/>
    </location>
</feature>
<evidence type="ECO:0000256" key="7">
    <source>
        <dbReference type="ARBA" id="ARBA00034703"/>
    </source>
</evidence>
<feature type="region of interest" description="Disordered" evidence="9">
    <location>
        <begin position="1511"/>
        <end position="1596"/>
    </location>
</feature>
<dbReference type="Pfam" id="PF16553">
    <property type="entry name" value="PUFD"/>
    <property type="match status" value="1"/>
</dbReference>
<name>A0A4Z2BP40_9TELE</name>
<feature type="region of interest" description="Disordered" evidence="9">
    <location>
        <begin position="1958"/>
        <end position="2023"/>
    </location>
</feature>
<keyword evidence="6" id="KW-0539">Nucleus</keyword>
<accession>A0A4Z2BP40</accession>
<feature type="region of interest" description="Disordered" evidence="9">
    <location>
        <begin position="1461"/>
        <end position="1486"/>
    </location>
</feature>
<proteinExistence type="inferred from homology"/>
<comment type="similarity">
    <text evidence="7">Belongs to the BCOR family.</text>
</comment>
<feature type="region of interest" description="Disordered" evidence="9">
    <location>
        <begin position="737"/>
        <end position="767"/>
    </location>
</feature>
<feature type="compositionally biased region" description="Polar residues" evidence="9">
    <location>
        <begin position="1620"/>
        <end position="1630"/>
    </location>
</feature>
<evidence type="ECO:0000256" key="1">
    <source>
        <dbReference type="ARBA" id="ARBA00004123"/>
    </source>
</evidence>